<dbReference type="InterPro" id="IPR013785">
    <property type="entry name" value="Aldolase_TIM"/>
</dbReference>
<reference evidence="7" key="1">
    <citation type="submission" date="2019-02" db="EMBL/GenBank/DDBJ databases">
        <authorList>
            <person name="Gruber-Vodicka R. H."/>
            <person name="Seah K. B. B."/>
        </authorList>
    </citation>
    <scope>NUCLEOTIDE SEQUENCE</scope>
    <source>
        <strain evidence="8">BECK_BZ106</strain>
        <strain evidence="7">BECK_BZ15</strain>
    </source>
</reference>
<name>A0A450SP52_9GAMM</name>
<organism evidence="7">
    <name type="scientific">Candidatus Kentrum sp. FW</name>
    <dbReference type="NCBI Taxonomy" id="2126338"/>
    <lineage>
        <taxon>Bacteria</taxon>
        <taxon>Pseudomonadati</taxon>
        <taxon>Pseudomonadota</taxon>
        <taxon>Gammaproteobacteria</taxon>
        <taxon>Candidatus Kentrum</taxon>
    </lineage>
</organism>
<accession>A0A450SP52</accession>
<evidence type="ECO:0000256" key="2">
    <source>
        <dbReference type="ARBA" id="ARBA00023239"/>
    </source>
</evidence>
<feature type="binding site" evidence="6">
    <location>
        <position position="205"/>
    </location>
    <ligand>
        <name>pyruvate</name>
        <dbReference type="ChEBI" id="CHEBI:15361"/>
    </ligand>
</feature>
<sequence>MGNNMNINGPIFATVTPFNQDDNFDEMAFINYLAFLEKAGVKSILVNGTTGEFPSLTFEERVETCEIAKKNFNGNVISDISSCCYREANELARSSVDADALLLLPPYYYDVRSEGGLVGFFKNALKGIQTPTYIYNFPFYTKVSLSKQDVVEIHKACANIVGLKDSGKDLGLSKSFSENIDNFDVFVAGDMVALNVLEIGLKGSISGAGNPFPEFLVALWNEWRKGNYRFAVEIQNKFNVWNTFRRRLRGYEISIVKEVLSKRIDGFPTATRCPIDRIDERDKQLIEENYPHIYALATQLYS</sequence>
<evidence type="ECO:0000256" key="4">
    <source>
        <dbReference type="PIRNR" id="PIRNR001365"/>
    </source>
</evidence>
<dbReference type="PANTHER" id="PTHR12128:SF66">
    <property type="entry name" value="4-HYDROXY-2-OXOGLUTARATE ALDOLASE, MITOCHONDRIAL"/>
    <property type="match status" value="1"/>
</dbReference>
<feature type="active site" description="Schiff-base intermediate with substrate" evidence="5">
    <location>
        <position position="164"/>
    </location>
</feature>
<dbReference type="CDD" id="cd00408">
    <property type="entry name" value="DHDPS-like"/>
    <property type="match status" value="1"/>
</dbReference>
<dbReference type="PRINTS" id="PR00146">
    <property type="entry name" value="DHPICSNTHASE"/>
</dbReference>
<dbReference type="PROSITE" id="PS00665">
    <property type="entry name" value="DHDPS_1"/>
    <property type="match status" value="1"/>
</dbReference>
<keyword evidence="2 4" id="KW-0456">Lyase</keyword>
<gene>
    <name evidence="7" type="ORF">BECKFW1821A_GA0114235_105425</name>
    <name evidence="8" type="ORF">BECKFW1821B_GA0114236_10681</name>
</gene>
<dbReference type="GO" id="GO:0044281">
    <property type="term" value="P:small molecule metabolic process"/>
    <property type="evidence" value="ECO:0007669"/>
    <property type="project" value="UniProtKB-ARBA"/>
</dbReference>
<evidence type="ECO:0000256" key="5">
    <source>
        <dbReference type="PIRSR" id="PIRSR001365-1"/>
    </source>
</evidence>
<keyword evidence="3" id="KW-0704">Schiff base</keyword>
<evidence type="ECO:0000256" key="6">
    <source>
        <dbReference type="PIRSR" id="PIRSR001365-2"/>
    </source>
</evidence>
<dbReference type="Gene3D" id="3.20.20.70">
    <property type="entry name" value="Aldolase class I"/>
    <property type="match status" value="1"/>
</dbReference>
<dbReference type="PROSITE" id="PS00666">
    <property type="entry name" value="DHDPS_2"/>
    <property type="match status" value="1"/>
</dbReference>
<evidence type="ECO:0000256" key="3">
    <source>
        <dbReference type="ARBA" id="ARBA00023270"/>
    </source>
</evidence>
<dbReference type="InterPro" id="IPR020625">
    <property type="entry name" value="Schiff_base-form_aldolases_AS"/>
</dbReference>
<proteinExistence type="inferred from homology"/>
<protein>
    <submittedName>
        <fullName evidence="7">4-hydroxy-tetrahydrodipicolinate synthase</fullName>
    </submittedName>
</protein>
<feature type="active site" description="Proton donor/acceptor" evidence="5">
    <location>
        <position position="135"/>
    </location>
</feature>
<dbReference type="EMBL" id="CAADEW010000054">
    <property type="protein sequence ID" value="VFJ55597.1"/>
    <property type="molecule type" value="Genomic_DNA"/>
</dbReference>
<evidence type="ECO:0000313" key="8">
    <source>
        <dbReference type="EMBL" id="VFJ61821.1"/>
    </source>
</evidence>
<dbReference type="PIRSF" id="PIRSF001365">
    <property type="entry name" value="DHDPS"/>
    <property type="match status" value="1"/>
</dbReference>
<dbReference type="PANTHER" id="PTHR12128">
    <property type="entry name" value="DIHYDRODIPICOLINATE SYNTHASE"/>
    <property type="match status" value="1"/>
</dbReference>
<dbReference type="InterPro" id="IPR002220">
    <property type="entry name" value="DapA-like"/>
</dbReference>
<evidence type="ECO:0000313" key="7">
    <source>
        <dbReference type="EMBL" id="VFJ55597.1"/>
    </source>
</evidence>
<dbReference type="GO" id="GO:0008840">
    <property type="term" value="F:4-hydroxy-tetrahydrodipicolinate synthase activity"/>
    <property type="evidence" value="ECO:0007669"/>
    <property type="project" value="TreeGrafter"/>
</dbReference>
<dbReference type="Pfam" id="PF00701">
    <property type="entry name" value="DHDPS"/>
    <property type="match status" value="1"/>
</dbReference>
<dbReference type="SUPFAM" id="SSF51569">
    <property type="entry name" value="Aldolase"/>
    <property type="match status" value="1"/>
</dbReference>
<dbReference type="InterPro" id="IPR020624">
    <property type="entry name" value="Schiff_base-form_aldolases_CS"/>
</dbReference>
<dbReference type="AlphaFoldDB" id="A0A450SP52"/>
<dbReference type="SMART" id="SM01130">
    <property type="entry name" value="DHDPS"/>
    <property type="match status" value="1"/>
</dbReference>
<comment type="similarity">
    <text evidence="1 4">Belongs to the DapA family.</text>
</comment>
<dbReference type="EMBL" id="CAADFD010000068">
    <property type="protein sequence ID" value="VFJ61821.1"/>
    <property type="molecule type" value="Genomic_DNA"/>
</dbReference>
<evidence type="ECO:0000256" key="1">
    <source>
        <dbReference type="ARBA" id="ARBA00007592"/>
    </source>
</evidence>
<feature type="binding site" evidence="6">
    <location>
        <position position="50"/>
    </location>
    <ligand>
        <name>pyruvate</name>
        <dbReference type="ChEBI" id="CHEBI:15361"/>
    </ligand>
</feature>